<sequence length="295" mass="33150">MAVKSRKETRRQGPTPDEWISHRPILEFLYLEQGKDLQGISSIMHHDYGFKATPRQYVHRFAQWGFRKNIPHDVMQAMVAIRSQRTQEGKDTEFTWNGRNVDSSRLDRFIKREGVSCVSQEQTRSPIPQGIRYSTPAPECLTTLEFITYAQGANSLAQSPQPAIPLFGHPMLPSPSLPSGLQYSSPAAGTQTSPFVPATNNLSWPQWPIPIVGQLSDTPVEPHPPERQTVGPFEPHFFDFVPDWGTGMYCNWESTDSWKGLDMSTSHGQVHQPAHHGEQLMGHCNVAPDGADYGF</sequence>
<gene>
    <name evidence="2" type="ORF">B0T16DRAFT_226298</name>
</gene>
<dbReference type="Proteomes" id="UP001174936">
    <property type="component" value="Unassembled WGS sequence"/>
</dbReference>
<keyword evidence="3" id="KW-1185">Reference proteome</keyword>
<feature type="domain" description="Clr5" evidence="1">
    <location>
        <begin position="16"/>
        <end position="68"/>
    </location>
</feature>
<evidence type="ECO:0000313" key="2">
    <source>
        <dbReference type="EMBL" id="KAK0638478.1"/>
    </source>
</evidence>
<organism evidence="2 3">
    <name type="scientific">Cercophora newfieldiana</name>
    <dbReference type="NCBI Taxonomy" id="92897"/>
    <lineage>
        <taxon>Eukaryota</taxon>
        <taxon>Fungi</taxon>
        <taxon>Dikarya</taxon>
        <taxon>Ascomycota</taxon>
        <taxon>Pezizomycotina</taxon>
        <taxon>Sordariomycetes</taxon>
        <taxon>Sordariomycetidae</taxon>
        <taxon>Sordariales</taxon>
        <taxon>Lasiosphaeriaceae</taxon>
        <taxon>Cercophora</taxon>
    </lineage>
</organism>
<evidence type="ECO:0000259" key="1">
    <source>
        <dbReference type="Pfam" id="PF14420"/>
    </source>
</evidence>
<dbReference type="AlphaFoldDB" id="A0AA39XQQ7"/>
<dbReference type="PANTHER" id="PTHR38788">
    <property type="entry name" value="CLR5 DOMAIN-CONTAINING PROTEIN"/>
    <property type="match status" value="1"/>
</dbReference>
<proteinExistence type="predicted"/>
<comment type="caution">
    <text evidence="2">The sequence shown here is derived from an EMBL/GenBank/DDBJ whole genome shotgun (WGS) entry which is preliminary data.</text>
</comment>
<name>A0AA39XQQ7_9PEZI</name>
<protein>
    <submittedName>
        <fullName evidence="2">Clr5 domain-containing protein</fullName>
    </submittedName>
</protein>
<evidence type="ECO:0000313" key="3">
    <source>
        <dbReference type="Proteomes" id="UP001174936"/>
    </source>
</evidence>
<reference evidence="2" key="1">
    <citation type="submission" date="2023-06" db="EMBL/GenBank/DDBJ databases">
        <title>Genome-scale phylogeny and comparative genomics of the fungal order Sordariales.</title>
        <authorList>
            <consortium name="Lawrence Berkeley National Laboratory"/>
            <person name="Hensen N."/>
            <person name="Bonometti L."/>
            <person name="Westerberg I."/>
            <person name="Brannstrom I.O."/>
            <person name="Guillou S."/>
            <person name="Cros-Aarteil S."/>
            <person name="Calhoun S."/>
            <person name="Haridas S."/>
            <person name="Kuo A."/>
            <person name="Mondo S."/>
            <person name="Pangilinan J."/>
            <person name="Riley R."/>
            <person name="Labutti K."/>
            <person name="Andreopoulos B."/>
            <person name="Lipzen A."/>
            <person name="Chen C."/>
            <person name="Yanf M."/>
            <person name="Daum C."/>
            <person name="Ng V."/>
            <person name="Clum A."/>
            <person name="Steindorff A."/>
            <person name="Ohm R."/>
            <person name="Martin F."/>
            <person name="Silar P."/>
            <person name="Natvig D."/>
            <person name="Lalanne C."/>
            <person name="Gautier V."/>
            <person name="Ament-Velasquez S.L."/>
            <person name="Kruys A."/>
            <person name="Hutchinson M.I."/>
            <person name="Powell A.J."/>
            <person name="Barry K."/>
            <person name="Miller A.N."/>
            <person name="Grigoriev I.V."/>
            <person name="Debuchy R."/>
            <person name="Gladieux P."/>
            <person name="Thoren M.H."/>
            <person name="Johannesson H."/>
        </authorList>
    </citation>
    <scope>NUCLEOTIDE SEQUENCE</scope>
    <source>
        <strain evidence="2">SMH2532-1</strain>
    </source>
</reference>
<accession>A0AA39XQQ7</accession>
<dbReference type="PANTHER" id="PTHR38788:SF3">
    <property type="entry name" value="CLR5 DOMAIN-CONTAINING PROTEIN"/>
    <property type="match status" value="1"/>
</dbReference>
<dbReference type="Pfam" id="PF14420">
    <property type="entry name" value="Clr5"/>
    <property type="match status" value="1"/>
</dbReference>
<dbReference type="InterPro" id="IPR025676">
    <property type="entry name" value="Clr5_dom"/>
</dbReference>
<dbReference type="EMBL" id="JAULSV010000007">
    <property type="protein sequence ID" value="KAK0638478.1"/>
    <property type="molecule type" value="Genomic_DNA"/>
</dbReference>